<dbReference type="Gene3D" id="1.10.287.110">
    <property type="entry name" value="DnaJ domain"/>
    <property type="match status" value="1"/>
</dbReference>
<evidence type="ECO:0000259" key="8">
    <source>
        <dbReference type="PROSITE" id="PS50076"/>
    </source>
</evidence>
<keyword evidence="5" id="KW-0143">Chaperone</keyword>
<dbReference type="SUPFAM" id="SSF49493">
    <property type="entry name" value="HSP40/DnaJ peptide-binding domain"/>
    <property type="match status" value="2"/>
</dbReference>
<keyword evidence="2" id="KW-0677">Repeat</keyword>
<evidence type="ECO:0000256" key="2">
    <source>
        <dbReference type="ARBA" id="ARBA00022737"/>
    </source>
</evidence>
<evidence type="ECO:0000313" key="11">
    <source>
        <dbReference type="Proteomes" id="UP001187682"/>
    </source>
</evidence>
<dbReference type="FunFam" id="2.10.230.10:FF:000001">
    <property type="entry name" value="DnaJ subfamily A member 2"/>
    <property type="match status" value="1"/>
</dbReference>
<dbReference type="Gene3D" id="2.10.230.10">
    <property type="entry name" value="Heat shock protein DnaJ, cysteine-rich domain"/>
    <property type="match status" value="1"/>
</dbReference>
<comment type="caution">
    <text evidence="10">The sequence shown here is derived from an EMBL/GenBank/DDBJ whole genome shotgun (WGS) entry which is preliminary data.</text>
</comment>
<evidence type="ECO:0000256" key="1">
    <source>
        <dbReference type="ARBA" id="ARBA00022723"/>
    </source>
</evidence>
<sequence>MLLKRAALLLFSFAQLVLCAEDYYKVLGIDREASDKTIKSAYRRLSKKYHPDKNPDDPTAKDKFVEVSAAYEALIDPDLRRIYNQYGHEGVQRHKDQGGAGGRGHDPFDLFSQFFGGRGHFDSQEKRGPGVELRVGLGLRDFYNGADTEFSWERQHICEQCDGTGSADGVVEECPHCGGHGIRLVKRQLAPGMFQQLQTACDACGQRGKIIKHKCKACGGQRVVRRPTPVDLKVPRGAPEEFRIVYENEADAHPDHVAGDMHVTLVSKAPDLEEDNPDHVDGVFFRRRGDDLFWDEVLSLREAWMGDWSRNITHLDGHVVRLGRARGEVVQPGHVETIAGEGMPKYHEDWDSVYHKTEFGNLFVQYTVVLPDQMPGGMEPDFWATFEKWRGKVAVDLQKDSGRPVAAESAGHDEL</sequence>
<dbReference type="InterPro" id="IPR002939">
    <property type="entry name" value="DnaJ_C"/>
</dbReference>
<dbReference type="CDD" id="cd10719">
    <property type="entry name" value="DnaJ_zf"/>
    <property type="match status" value="1"/>
</dbReference>
<protein>
    <submittedName>
        <fullName evidence="10">Related to SCJ1 protein</fullName>
    </submittedName>
</protein>
<keyword evidence="4 6" id="KW-0862">Zinc</keyword>
<dbReference type="Pfam" id="PF01556">
    <property type="entry name" value="DnaJ_C"/>
    <property type="match status" value="1"/>
</dbReference>
<feature type="zinc finger region" description="CR-type" evidence="6">
    <location>
        <begin position="145"/>
        <end position="227"/>
    </location>
</feature>
<evidence type="ECO:0000256" key="4">
    <source>
        <dbReference type="ARBA" id="ARBA00022833"/>
    </source>
</evidence>
<dbReference type="CDD" id="cd06257">
    <property type="entry name" value="DnaJ"/>
    <property type="match status" value="1"/>
</dbReference>
<keyword evidence="11" id="KW-1185">Reference proteome</keyword>
<reference evidence="10" key="1">
    <citation type="submission" date="2018-03" db="EMBL/GenBank/DDBJ databases">
        <authorList>
            <person name="Guldener U."/>
        </authorList>
    </citation>
    <scope>NUCLEOTIDE SEQUENCE</scope>
</reference>
<dbReference type="PROSITE" id="PS51188">
    <property type="entry name" value="ZF_CR"/>
    <property type="match status" value="1"/>
</dbReference>
<dbReference type="InterPro" id="IPR001305">
    <property type="entry name" value="HSP_DnaJ_Cys-rich_dom"/>
</dbReference>
<evidence type="ECO:0000256" key="3">
    <source>
        <dbReference type="ARBA" id="ARBA00022771"/>
    </source>
</evidence>
<feature type="chain" id="PRO_5042075264" evidence="7">
    <location>
        <begin position="20"/>
        <end position="415"/>
    </location>
</feature>
<dbReference type="InterPro" id="IPR036869">
    <property type="entry name" value="J_dom_sf"/>
</dbReference>
<dbReference type="SMART" id="SM00271">
    <property type="entry name" value="DnaJ"/>
    <property type="match status" value="1"/>
</dbReference>
<keyword evidence="1 6" id="KW-0479">Metal-binding</keyword>
<dbReference type="SUPFAM" id="SSF57938">
    <property type="entry name" value="DnaJ/Hsp40 cysteine-rich domain"/>
    <property type="match status" value="1"/>
</dbReference>
<proteinExistence type="predicted"/>
<dbReference type="EMBL" id="ONZQ02000001">
    <property type="protein sequence ID" value="SPN97735.1"/>
    <property type="molecule type" value="Genomic_DNA"/>
</dbReference>
<dbReference type="CDD" id="cd10747">
    <property type="entry name" value="DnaJ_C"/>
    <property type="match status" value="1"/>
</dbReference>
<dbReference type="InterPro" id="IPR018253">
    <property type="entry name" value="DnaJ_domain_CS"/>
</dbReference>
<dbReference type="PROSITE" id="PS50076">
    <property type="entry name" value="DNAJ_2"/>
    <property type="match status" value="1"/>
</dbReference>
<dbReference type="SUPFAM" id="SSF46565">
    <property type="entry name" value="Chaperone J-domain"/>
    <property type="match status" value="1"/>
</dbReference>
<evidence type="ECO:0000259" key="9">
    <source>
        <dbReference type="PROSITE" id="PS51188"/>
    </source>
</evidence>
<evidence type="ECO:0000256" key="5">
    <source>
        <dbReference type="ARBA" id="ARBA00023186"/>
    </source>
</evidence>
<dbReference type="GO" id="GO:0006457">
    <property type="term" value="P:protein folding"/>
    <property type="evidence" value="ECO:0007669"/>
    <property type="project" value="InterPro"/>
</dbReference>
<evidence type="ECO:0000256" key="6">
    <source>
        <dbReference type="PROSITE-ProRule" id="PRU00546"/>
    </source>
</evidence>
<dbReference type="GO" id="GO:0008270">
    <property type="term" value="F:zinc ion binding"/>
    <property type="evidence" value="ECO:0007669"/>
    <property type="project" value="UniProtKB-KW"/>
</dbReference>
<organism evidence="10 11">
    <name type="scientific">Cephalotrichum gorgonifer</name>
    <dbReference type="NCBI Taxonomy" id="2041049"/>
    <lineage>
        <taxon>Eukaryota</taxon>
        <taxon>Fungi</taxon>
        <taxon>Dikarya</taxon>
        <taxon>Ascomycota</taxon>
        <taxon>Pezizomycotina</taxon>
        <taxon>Sordariomycetes</taxon>
        <taxon>Hypocreomycetidae</taxon>
        <taxon>Microascales</taxon>
        <taxon>Microascaceae</taxon>
        <taxon>Cephalotrichum</taxon>
    </lineage>
</organism>
<feature type="domain" description="CR-type" evidence="9">
    <location>
        <begin position="145"/>
        <end position="227"/>
    </location>
</feature>
<evidence type="ECO:0000313" key="10">
    <source>
        <dbReference type="EMBL" id="SPN97735.1"/>
    </source>
</evidence>
<dbReference type="Pfam" id="PF00684">
    <property type="entry name" value="DnaJ_CXXCXGXG"/>
    <property type="match status" value="1"/>
</dbReference>
<dbReference type="PRINTS" id="PR00625">
    <property type="entry name" value="JDOMAIN"/>
</dbReference>
<dbReference type="InterPro" id="IPR036410">
    <property type="entry name" value="HSP_DnaJ_Cys-rich_dom_sf"/>
</dbReference>
<dbReference type="GO" id="GO:0051082">
    <property type="term" value="F:unfolded protein binding"/>
    <property type="evidence" value="ECO:0007669"/>
    <property type="project" value="InterPro"/>
</dbReference>
<dbReference type="InterPro" id="IPR001623">
    <property type="entry name" value="DnaJ_domain"/>
</dbReference>
<evidence type="ECO:0000256" key="7">
    <source>
        <dbReference type="SAM" id="SignalP"/>
    </source>
</evidence>
<dbReference type="PANTHER" id="PTHR43888">
    <property type="entry name" value="DNAJ-LIKE-2, ISOFORM A-RELATED"/>
    <property type="match status" value="1"/>
</dbReference>
<dbReference type="Proteomes" id="UP001187682">
    <property type="component" value="Unassembled WGS sequence"/>
</dbReference>
<dbReference type="AlphaFoldDB" id="A0AAE8MQN0"/>
<name>A0AAE8MQN0_9PEZI</name>
<keyword evidence="7" id="KW-0732">Signal</keyword>
<dbReference type="Pfam" id="PF00226">
    <property type="entry name" value="DnaJ"/>
    <property type="match status" value="1"/>
</dbReference>
<dbReference type="GO" id="GO:0030544">
    <property type="term" value="F:Hsp70 protein binding"/>
    <property type="evidence" value="ECO:0007669"/>
    <property type="project" value="InterPro"/>
</dbReference>
<feature type="domain" description="J" evidence="8">
    <location>
        <begin position="22"/>
        <end position="87"/>
    </location>
</feature>
<gene>
    <name evidence="10" type="ORF">DNG_01248</name>
</gene>
<dbReference type="Gene3D" id="2.60.260.20">
    <property type="entry name" value="Urease metallochaperone UreE, N-terminal domain"/>
    <property type="match status" value="2"/>
</dbReference>
<keyword evidence="3 6" id="KW-0863">Zinc-finger</keyword>
<dbReference type="PROSITE" id="PS00636">
    <property type="entry name" value="DNAJ_1"/>
    <property type="match status" value="1"/>
</dbReference>
<dbReference type="InterPro" id="IPR044713">
    <property type="entry name" value="DNJA1/2-like"/>
</dbReference>
<dbReference type="InterPro" id="IPR008971">
    <property type="entry name" value="HSP40/DnaJ_pept-bd"/>
</dbReference>
<accession>A0AAE8MQN0</accession>
<feature type="signal peptide" evidence="7">
    <location>
        <begin position="1"/>
        <end position="19"/>
    </location>
</feature>